<feature type="transmembrane region" description="Helical" evidence="6">
    <location>
        <begin position="136"/>
        <end position="157"/>
    </location>
</feature>
<dbReference type="AlphaFoldDB" id="A0A1D1YEQ1"/>
<feature type="transmembrane region" description="Helical" evidence="6">
    <location>
        <begin position="290"/>
        <end position="314"/>
    </location>
</feature>
<keyword evidence="4 6" id="KW-0472">Membrane</keyword>
<feature type="transmembrane region" description="Helical" evidence="6">
    <location>
        <begin position="392"/>
        <end position="416"/>
    </location>
</feature>
<feature type="transmembrane region" description="Helical" evidence="6">
    <location>
        <begin position="71"/>
        <end position="90"/>
    </location>
</feature>
<evidence type="ECO:0000313" key="7">
    <source>
        <dbReference type="EMBL" id="JAT53100.1"/>
    </source>
</evidence>
<feature type="transmembrane region" description="Helical" evidence="6">
    <location>
        <begin position="102"/>
        <end position="124"/>
    </location>
</feature>
<evidence type="ECO:0000256" key="5">
    <source>
        <dbReference type="SAM" id="MobiDB-lite"/>
    </source>
</evidence>
<evidence type="ECO:0000256" key="4">
    <source>
        <dbReference type="ARBA" id="ARBA00023136"/>
    </source>
</evidence>
<dbReference type="PANTHER" id="PTHR23294">
    <property type="entry name" value="ET TRANSLATION PRODUCT-RELATED"/>
    <property type="match status" value="1"/>
</dbReference>
<reference evidence="7" key="1">
    <citation type="submission" date="2015-07" db="EMBL/GenBank/DDBJ databases">
        <title>Transcriptome Assembly of Anthurium amnicola.</title>
        <authorList>
            <person name="Suzuki J."/>
        </authorList>
    </citation>
    <scope>NUCLEOTIDE SEQUENCE</scope>
</reference>
<dbReference type="Pfam" id="PF05978">
    <property type="entry name" value="UNC-93"/>
    <property type="match status" value="1"/>
</dbReference>
<organism evidence="7">
    <name type="scientific">Anthurium amnicola</name>
    <dbReference type="NCBI Taxonomy" id="1678845"/>
    <lineage>
        <taxon>Eukaryota</taxon>
        <taxon>Viridiplantae</taxon>
        <taxon>Streptophyta</taxon>
        <taxon>Embryophyta</taxon>
        <taxon>Tracheophyta</taxon>
        <taxon>Spermatophyta</taxon>
        <taxon>Magnoliopsida</taxon>
        <taxon>Liliopsida</taxon>
        <taxon>Araceae</taxon>
        <taxon>Pothoideae</taxon>
        <taxon>Potheae</taxon>
        <taxon>Anthurium</taxon>
    </lineage>
</organism>
<keyword evidence="3 6" id="KW-1133">Transmembrane helix</keyword>
<accession>A0A1D1YEQ1</accession>
<evidence type="ECO:0000256" key="6">
    <source>
        <dbReference type="SAM" id="Phobius"/>
    </source>
</evidence>
<name>A0A1D1YEQ1_9ARAE</name>
<feature type="transmembrane region" description="Helical" evidence="6">
    <location>
        <begin position="169"/>
        <end position="188"/>
    </location>
</feature>
<feature type="transmembrane region" description="Helical" evidence="6">
    <location>
        <begin position="334"/>
        <end position="353"/>
    </location>
</feature>
<protein>
    <submittedName>
        <fullName evidence="7">UNC93-like protein 2</fullName>
    </submittedName>
</protein>
<dbReference type="SUPFAM" id="SSF103473">
    <property type="entry name" value="MFS general substrate transporter"/>
    <property type="match status" value="1"/>
</dbReference>
<dbReference type="Gene3D" id="1.20.1250.20">
    <property type="entry name" value="MFS general substrate transporter like domains"/>
    <property type="match status" value="1"/>
</dbReference>
<feature type="transmembrane region" description="Helical" evidence="6">
    <location>
        <begin position="7"/>
        <end position="27"/>
    </location>
</feature>
<proteinExistence type="predicted"/>
<evidence type="ECO:0000256" key="3">
    <source>
        <dbReference type="ARBA" id="ARBA00022989"/>
    </source>
</evidence>
<evidence type="ECO:0000256" key="2">
    <source>
        <dbReference type="ARBA" id="ARBA00022692"/>
    </source>
</evidence>
<feature type="transmembrane region" description="Helical" evidence="6">
    <location>
        <begin position="261"/>
        <end position="278"/>
    </location>
</feature>
<evidence type="ECO:0000256" key="1">
    <source>
        <dbReference type="ARBA" id="ARBA00004141"/>
    </source>
</evidence>
<dbReference type="PANTHER" id="PTHR23294:SF59">
    <property type="entry name" value="UNC93-LIKE PROTEIN C922.05C"/>
    <property type="match status" value="1"/>
</dbReference>
<dbReference type="InterPro" id="IPR036259">
    <property type="entry name" value="MFS_trans_sf"/>
</dbReference>
<dbReference type="InterPro" id="IPR010291">
    <property type="entry name" value="Ion_channel_UNC-93"/>
</dbReference>
<keyword evidence="2 6" id="KW-0812">Transmembrane</keyword>
<sequence length="454" mass="49526">MLRYSSPLVQVMIVGVICLLTSGMFNALNGIGGAGQLDTSVAANANVALYTCFSVGGLFAGAIVNKLGPSISLILGGSTYALYSGSLLYYNHKLRQDFPVTAGAILGFGAALLWTGQGAIMLSYPTESNKGKYIGLFWVIFNLGGVLGSLVPIGLNWNGSNDGHVNDGTYIAFVVLMGLGVILSFALLPPYKVFRDDGKPVVVQKYPKWKDEITGVLKLFLDWKMIMLIPMFIASNWFYAYHFNVVNAGYFNIRTRAFNSLWYWAAQIVAAMGFGKILDTPLLGRKSRGIIGLFILFLTVMATWAGGLVFQLTFTRNDEKKDFDIFDSGYAGKLILYILYGMNDAMYQCYAYWIMGSLTNDANLLARYTGFYKAVQSAGGAISWRIDALHTSYLAELLICWALLAVSFPCSFIVALRIKATNYGEKTGLEENPEATGNKGEATGNKGEAITDTV</sequence>
<feature type="transmembrane region" description="Helical" evidence="6">
    <location>
        <begin position="47"/>
        <end position="64"/>
    </location>
</feature>
<dbReference type="EMBL" id="GDJX01014836">
    <property type="protein sequence ID" value="JAT53100.1"/>
    <property type="molecule type" value="Transcribed_RNA"/>
</dbReference>
<feature type="region of interest" description="Disordered" evidence="5">
    <location>
        <begin position="429"/>
        <end position="454"/>
    </location>
</feature>
<comment type="subcellular location">
    <subcellularLocation>
        <location evidence="1">Membrane</location>
        <topology evidence="1">Multi-pass membrane protein</topology>
    </subcellularLocation>
</comment>
<dbReference type="GO" id="GO:0016020">
    <property type="term" value="C:membrane"/>
    <property type="evidence" value="ECO:0007669"/>
    <property type="project" value="UniProtKB-SubCell"/>
</dbReference>
<dbReference type="InterPro" id="IPR051617">
    <property type="entry name" value="UNC-93-like_regulator"/>
</dbReference>
<gene>
    <name evidence="7" type="primary">At1g18010_3</name>
    <name evidence="7" type="ORF">g.28665</name>
</gene>
<feature type="transmembrane region" description="Helical" evidence="6">
    <location>
        <begin position="225"/>
        <end position="241"/>
    </location>
</feature>